<gene>
    <name evidence="3" type="ORF">Slati_3467200</name>
</gene>
<comment type="caution">
    <text evidence="3">The sequence shown here is derived from an EMBL/GenBank/DDBJ whole genome shotgun (WGS) entry which is preliminary data.</text>
</comment>
<keyword evidence="2" id="KW-1133">Transmembrane helix</keyword>
<reference evidence="3" key="1">
    <citation type="submission" date="2020-06" db="EMBL/GenBank/DDBJ databases">
        <authorList>
            <person name="Li T."/>
            <person name="Hu X."/>
            <person name="Zhang T."/>
            <person name="Song X."/>
            <person name="Zhang H."/>
            <person name="Dai N."/>
            <person name="Sheng W."/>
            <person name="Hou X."/>
            <person name="Wei L."/>
        </authorList>
    </citation>
    <scope>NUCLEOTIDE SEQUENCE</scope>
    <source>
        <strain evidence="3">KEN1</strain>
        <tissue evidence="3">Leaf</tissue>
    </source>
</reference>
<feature type="compositionally biased region" description="Low complexity" evidence="1">
    <location>
        <begin position="108"/>
        <end position="132"/>
    </location>
</feature>
<evidence type="ECO:0000256" key="1">
    <source>
        <dbReference type="SAM" id="MobiDB-lite"/>
    </source>
</evidence>
<evidence type="ECO:0000256" key="2">
    <source>
        <dbReference type="SAM" id="Phobius"/>
    </source>
</evidence>
<dbReference type="PANTHER" id="PTHR37206">
    <property type="entry name" value="TRANSMEMBRANE PROTEIN"/>
    <property type="match status" value="1"/>
</dbReference>
<feature type="transmembrane region" description="Helical" evidence="2">
    <location>
        <begin position="172"/>
        <end position="192"/>
    </location>
</feature>
<accession>A0AAW2UGR4</accession>
<reference evidence="3" key="2">
    <citation type="journal article" date="2024" name="Plant">
        <title>Genomic evolution and insights into agronomic trait innovations of Sesamum species.</title>
        <authorList>
            <person name="Miao H."/>
            <person name="Wang L."/>
            <person name="Qu L."/>
            <person name="Liu H."/>
            <person name="Sun Y."/>
            <person name="Le M."/>
            <person name="Wang Q."/>
            <person name="Wei S."/>
            <person name="Zheng Y."/>
            <person name="Lin W."/>
            <person name="Duan Y."/>
            <person name="Cao H."/>
            <person name="Xiong S."/>
            <person name="Wang X."/>
            <person name="Wei L."/>
            <person name="Li C."/>
            <person name="Ma Q."/>
            <person name="Ju M."/>
            <person name="Zhao R."/>
            <person name="Li G."/>
            <person name="Mu C."/>
            <person name="Tian Q."/>
            <person name="Mei H."/>
            <person name="Zhang T."/>
            <person name="Gao T."/>
            <person name="Zhang H."/>
        </authorList>
    </citation>
    <scope>NUCLEOTIDE SEQUENCE</scope>
    <source>
        <strain evidence="3">KEN1</strain>
    </source>
</reference>
<feature type="region of interest" description="Disordered" evidence="1">
    <location>
        <begin position="101"/>
        <end position="132"/>
    </location>
</feature>
<proteinExistence type="predicted"/>
<keyword evidence="2" id="KW-0472">Membrane</keyword>
<evidence type="ECO:0000313" key="3">
    <source>
        <dbReference type="EMBL" id="KAL0416353.1"/>
    </source>
</evidence>
<sequence>MLVDPDSAVAAAGEVPELPLPLKLWWDNIHPHPIDAAASPPPKPPWSMVAIRKVHQDHGCDNPPIVFPPINHENLLISPDPPPTPDRIPRVGADIQQISFSESDSDSDYSNSSSTFSPSDSSPVPRSPVFRNSGARPAADAAGWFDSWTEILQCKVSGLVRFLCSSFSYSRVAFLTFRSTALTAILIAFLYFRRRRRLRAREENMDRLIGIIKERDEVGPGSLFSTYVAGSSQSSKQPHSLAKLAMPIEDPARGMVDAPQGQVLTIWLPSPTGYAVVENF</sequence>
<dbReference type="AlphaFoldDB" id="A0AAW2UGR4"/>
<dbReference type="EMBL" id="JACGWN010000012">
    <property type="protein sequence ID" value="KAL0416353.1"/>
    <property type="molecule type" value="Genomic_DNA"/>
</dbReference>
<protein>
    <submittedName>
        <fullName evidence="3">Uncharacterized protein</fullName>
    </submittedName>
</protein>
<organism evidence="3">
    <name type="scientific">Sesamum latifolium</name>
    <dbReference type="NCBI Taxonomy" id="2727402"/>
    <lineage>
        <taxon>Eukaryota</taxon>
        <taxon>Viridiplantae</taxon>
        <taxon>Streptophyta</taxon>
        <taxon>Embryophyta</taxon>
        <taxon>Tracheophyta</taxon>
        <taxon>Spermatophyta</taxon>
        <taxon>Magnoliopsida</taxon>
        <taxon>eudicotyledons</taxon>
        <taxon>Gunneridae</taxon>
        <taxon>Pentapetalae</taxon>
        <taxon>asterids</taxon>
        <taxon>lamiids</taxon>
        <taxon>Lamiales</taxon>
        <taxon>Pedaliaceae</taxon>
        <taxon>Sesamum</taxon>
    </lineage>
</organism>
<keyword evidence="2" id="KW-0812">Transmembrane</keyword>
<name>A0AAW2UGR4_9LAMI</name>
<dbReference type="PANTHER" id="PTHR37206:SF1">
    <property type="entry name" value="TRANSMEMBRANE PROTEIN"/>
    <property type="match status" value="1"/>
</dbReference>